<dbReference type="GO" id="GO:0016274">
    <property type="term" value="F:protein-arginine N-methyltransferase activity"/>
    <property type="evidence" value="ECO:0007669"/>
    <property type="project" value="InterPro"/>
</dbReference>
<dbReference type="SUPFAM" id="SSF53901">
    <property type="entry name" value="Thiolase-like"/>
    <property type="match status" value="1"/>
</dbReference>
<dbReference type="ExpressionAtlas" id="A0A3L6FXF7">
    <property type="expression patterns" value="baseline and differential"/>
</dbReference>
<dbReference type="PANTHER" id="PTHR10738">
    <property type="entry name" value="PROTEIN ARGININE N-METHYLTRANSFERASE 5"/>
    <property type="match status" value="1"/>
</dbReference>
<evidence type="ECO:0000259" key="2">
    <source>
        <dbReference type="Pfam" id="PF02803"/>
    </source>
</evidence>
<organism evidence="4">
    <name type="scientific">Zea mays</name>
    <name type="common">Maize</name>
    <dbReference type="NCBI Taxonomy" id="4577"/>
    <lineage>
        <taxon>Eukaryota</taxon>
        <taxon>Viridiplantae</taxon>
        <taxon>Streptophyta</taxon>
        <taxon>Embryophyta</taxon>
        <taxon>Tracheophyta</taxon>
        <taxon>Spermatophyta</taxon>
        <taxon>Magnoliopsida</taxon>
        <taxon>Liliopsida</taxon>
        <taxon>Poales</taxon>
        <taxon>Poaceae</taxon>
        <taxon>PACMAD clade</taxon>
        <taxon>Panicoideae</taxon>
        <taxon>Andropogonodae</taxon>
        <taxon>Andropogoneae</taxon>
        <taxon>Tripsacinae</taxon>
        <taxon>Zea</taxon>
    </lineage>
</organism>
<dbReference type="GO" id="GO:0016747">
    <property type="term" value="F:acyltransferase activity, transferring groups other than amino-acyl groups"/>
    <property type="evidence" value="ECO:0007669"/>
    <property type="project" value="InterPro"/>
</dbReference>
<dbReference type="InterPro" id="IPR020613">
    <property type="entry name" value="Thiolase_CS"/>
</dbReference>
<dbReference type="InterPro" id="IPR020617">
    <property type="entry name" value="Thiolase_C"/>
</dbReference>
<dbReference type="InterPro" id="IPR025799">
    <property type="entry name" value="Arg_MeTrfase"/>
</dbReference>
<gene>
    <name evidence="4" type="primary">PRMT5_1</name>
    <name evidence="4" type="ORF">Zm00014a_003757</name>
</gene>
<keyword evidence="4" id="KW-0489">Methyltransferase</keyword>
<proteinExistence type="predicted"/>
<evidence type="ECO:0000256" key="1">
    <source>
        <dbReference type="ARBA" id="ARBA00022691"/>
    </source>
</evidence>
<dbReference type="AlphaFoldDB" id="A0A3L6FXF7"/>
<dbReference type="PROSITE" id="PS00737">
    <property type="entry name" value="THIOLASE_2"/>
    <property type="match status" value="1"/>
</dbReference>
<accession>A0A3L6FXF7</accession>
<feature type="domain" description="Thiolase C-terminal" evidence="2">
    <location>
        <begin position="197"/>
        <end position="274"/>
    </location>
</feature>
<dbReference type="InterPro" id="IPR035247">
    <property type="entry name" value="PRMT5_TIM"/>
</dbReference>
<dbReference type="InterPro" id="IPR016039">
    <property type="entry name" value="Thiolase-like"/>
</dbReference>
<dbReference type="Pfam" id="PF17285">
    <property type="entry name" value="PRMT5_TIM"/>
    <property type="match status" value="1"/>
</dbReference>
<dbReference type="EMBL" id="NCVQ01000003">
    <property type="protein sequence ID" value="PWZ39416.1"/>
    <property type="molecule type" value="Genomic_DNA"/>
</dbReference>
<sequence length="274" mass="30655">MLMAKCRTLQEENEDIGAMASEGKLWIRLPLENSKPMDDDLDKIKNNSHTSEIIDSWELWNSFRLLCDHSSQLCVVLDILSTLPSINSLARWFGEPVRAAILQTEAFLTNAKGYPCLSKRHHSLLTGFFKHSIQPLMDNLEVQTYEIFEKDVVKYTQAAEETGRKLKVYDVEKNPNAVITLHSLIKLEGCESLVTVISTSDMRCWDAPEKADVLFVYCCNKLGLDSSKVNVNGGAIALGHPLGATGARCVATLLNEMKRRSRDCRFGVVTMCIG</sequence>
<name>A0A3L6FXF7_MAIZE</name>
<dbReference type="Gene3D" id="3.20.20.150">
    <property type="entry name" value="Divalent-metal-dependent TIM barrel enzymes"/>
    <property type="match status" value="1"/>
</dbReference>
<protein>
    <submittedName>
        <fullName evidence="4">Protein arginine N-methyltransferase 5</fullName>
    </submittedName>
</protein>
<dbReference type="GO" id="GO:0032259">
    <property type="term" value="P:methylation"/>
    <property type="evidence" value="ECO:0007669"/>
    <property type="project" value="UniProtKB-KW"/>
</dbReference>
<reference evidence="4" key="1">
    <citation type="journal article" date="2018" name="Nat. Genet.">
        <title>Extensive intraspecific gene order and gene structural variations between Mo17 and other maize genomes.</title>
        <authorList>
            <person name="Sun S."/>
            <person name="Zhou Y."/>
            <person name="Chen J."/>
            <person name="Shi J."/>
            <person name="Zhao H."/>
            <person name="Zhao H."/>
            <person name="Song W."/>
            <person name="Zhang M."/>
            <person name="Cui Y."/>
            <person name="Dong X."/>
            <person name="Liu H."/>
            <person name="Ma X."/>
            <person name="Jiao Y."/>
            <person name="Wang B."/>
            <person name="Wei X."/>
            <person name="Stein J.C."/>
            <person name="Glaubitz J.C."/>
            <person name="Lu F."/>
            <person name="Yu G."/>
            <person name="Liang C."/>
            <person name="Fengler K."/>
            <person name="Li B."/>
            <person name="Rafalski A."/>
            <person name="Schnable P.S."/>
            <person name="Ware D.H."/>
            <person name="Buckler E.S."/>
            <person name="Lai J."/>
        </authorList>
    </citation>
    <scope>NUCLEOTIDE SEQUENCE [LARGE SCALE GENOMIC DNA]</scope>
    <source>
        <tissue evidence="4">Seedling</tissue>
    </source>
</reference>
<evidence type="ECO:0000259" key="3">
    <source>
        <dbReference type="Pfam" id="PF17285"/>
    </source>
</evidence>
<dbReference type="Pfam" id="PF02803">
    <property type="entry name" value="Thiolase_C"/>
    <property type="match status" value="1"/>
</dbReference>
<keyword evidence="1" id="KW-0949">S-adenosyl-L-methionine</keyword>
<evidence type="ECO:0000313" key="4">
    <source>
        <dbReference type="EMBL" id="PWZ39416.1"/>
    </source>
</evidence>
<keyword evidence="4" id="KW-0808">Transferase</keyword>
<dbReference type="Gene3D" id="3.40.47.10">
    <property type="match status" value="1"/>
</dbReference>
<dbReference type="Proteomes" id="UP000251960">
    <property type="component" value="Chromosome 2"/>
</dbReference>
<dbReference type="PANTHER" id="PTHR10738:SF0">
    <property type="entry name" value="PROTEIN ARGININE N-METHYLTRANSFERASE 5"/>
    <property type="match status" value="1"/>
</dbReference>
<comment type="caution">
    <text evidence="4">The sequence shown here is derived from an EMBL/GenBank/DDBJ whole genome shotgun (WGS) entry which is preliminary data.</text>
</comment>
<feature type="domain" description="PRMT5 TIM barrel" evidence="3">
    <location>
        <begin position="19"/>
        <end position="155"/>
    </location>
</feature>